<proteinExistence type="predicted"/>
<name>A0AA40CDH3_9PEZI</name>
<evidence type="ECO:0000313" key="3">
    <source>
        <dbReference type="EMBL" id="KAK0633398.1"/>
    </source>
</evidence>
<feature type="compositionally biased region" description="Low complexity" evidence="1">
    <location>
        <begin position="169"/>
        <end position="206"/>
    </location>
</feature>
<feature type="region of interest" description="Disordered" evidence="1">
    <location>
        <begin position="95"/>
        <end position="206"/>
    </location>
</feature>
<accession>A0AA40CDH3</accession>
<dbReference type="PANTHER" id="PTHR40623">
    <property type="entry name" value="INTEGRAL MEMBRANE PROTEIN"/>
    <property type="match status" value="1"/>
</dbReference>
<keyword evidence="2" id="KW-0812">Transmembrane</keyword>
<gene>
    <name evidence="3" type="ORF">B0T14DRAFT_417389</name>
</gene>
<feature type="region of interest" description="Disordered" evidence="1">
    <location>
        <begin position="307"/>
        <end position="338"/>
    </location>
</feature>
<keyword evidence="4" id="KW-1185">Reference proteome</keyword>
<comment type="caution">
    <text evidence="3">The sequence shown here is derived from an EMBL/GenBank/DDBJ whole genome shotgun (WGS) entry which is preliminary data.</text>
</comment>
<evidence type="ECO:0000256" key="1">
    <source>
        <dbReference type="SAM" id="MobiDB-lite"/>
    </source>
</evidence>
<keyword evidence="2" id="KW-0472">Membrane</keyword>
<evidence type="ECO:0000313" key="4">
    <source>
        <dbReference type="Proteomes" id="UP001175000"/>
    </source>
</evidence>
<protein>
    <submittedName>
        <fullName evidence="3">Uncharacterized protein</fullName>
    </submittedName>
</protein>
<organism evidence="3 4">
    <name type="scientific">Immersiella caudata</name>
    <dbReference type="NCBI Taxonomy" id="314043"/>
    <lineage>
        <taxon>Eukaryota</taxon>
        <taxon>Fungi</taxon>
        <taxon>Dikarya</taxon>
        <taxon>Ascomycota</taxon>
        <taxon>Pezizomycotina</taxon>
        <taxon>Sordariomycetes</taxon>
        <taxon>Sordariomycetidae</taxon>
        <taxon>Sordariales</taxon>
        <taxon>Lasiosphaeriaceae</taxon>
        <taxon>Immersiella</taxon>
    </lineage>
</organism>
<dbReference type="PANTHER" id="PTHR40623:SF2">
    <property type="entry name" value="INTEGRAL MEMBRANE PROTEIN"/>
    <property type="match status" value="1"/>
</dbReference>
<evidence type="ECO:0000256" key="2">
    <source>
        <dbReference type="SAM" id="Phobius"/>
    </source>
</evidence>
<sequence>MAGVFFLSWELWQQMTFALAMAILAVFFAGLIKLWWNTRLMKKQAVLDEEKKARVEEMRRTGLPLKRTNEIPFGVRALQRGVEVDGIWVSRPVSPNGTATTRKSNVRPEDTISTDGGQTPLSHFAPRPRRARHQTDTVLNEDTLRRLEGQPFPRTYDTYTPTSAPKNPRYPSHTSSLSSSGESMDSPPHSIRSVSGRSYTSSRSSRLYMARNVQEARIGYSSMYRQGDEPRDSFGGPIPVRAQVVNGYSTVPQGDVRGSPNDMTMPEPTFGPGDLHYNRKARRVNGGFEVLPAGTFGVLHEYQGPTGSDADIDDNLDHSIRPTRSSNKLRKKSNGHLKEDSQVYDSAIYGKAM</sequence>
<feature type="transmembrane region" description="Helical" evidence="2">
    <location>
        <begin position="15"/>
        <end position="36"/>
    </location>
</feature>
<dbReference type="EMBL" id="JAULSU010000001">
    <property type="protein sequence ID" value="KAK0633398.1"/>
    <property type="molecule type" value="Genomic_DNA"/>
</dbReference>
<reference evidence="3" key="1">
    <citation type="submission" date="2023-06" db="EMBL/GenBank/DDBJ databases">
        <title>Genome-scale phylogeny and comparative genomics of the fungal order Sordariales.</title>
        <authorList>
            <consortium name="Lawrence Berkeley National Laboratory"/>
            <person name="Hensen N."/>
            <person name="Bonometti L."/>
            <person name="Westerberg I."/>
            <person name="Brannstrom I.O."/>
            <person name="Guillou S."/>
            <person name="Cros-Aarteil S."/>
            <person name="Calhoun S."/>
            <person name="Haridas S."/>
            <person name="Kuo A."/>
            <person name="Mondo S."/>
            <person name="Pangilinan J."/>
            <person name="Riley R."/>
            <person name="Labutti K."/>
            <person name="Andreopoulos B."/>
            <person name="Lipzen A."/>
            <person name="Chen C."/>
            <person name="Yanf M."/>
            <person name="Daum C."/>
            <person name="Ng V."/>
            <person name="Clum A."/>
            <person name="Steindorff A."/>
            <person name="Ohm R."/>
            <person name="Martin F."/>
            <person name="Silar P."/>
            <person name="Natvig D."/>
            <person name="Lalanne C."/>
            <person name="Gautier V."/>
            <person name="Ament-Velasquez S.L."/>
            <person name="Kruys A."/>
            <person name="Hutchinson M.I."/>
            <person name="Powell A.J."/>
            <person name="Barry K."/>
            <person name="Miller A.N."/>
            <person name="Grigoriev I.V."/>
            <person name="Debuchy R."/>
            <person name="Gladieux P."/>
            <person name="Thoren M.H."/>
            <person name="Johannesson H."/>
        </authorList>
    </citation>
    <scope>NUCLEOTIDE SEQUENCE</scope>
    <source>
        <strain evidence="3">CBS 606.72</strain>
    </source>
</reference>
<dbReference type="AlphaFoldDB" id="A0AA40CDH3"/>
<dbReference type="Proteomes" id="UP001175000">
    <property type="component" value="Unassembled WGS sequence"/>
</dbReference>
<keyword evidence="2" id="KW-1133">Transmembrane helix</keyword>
<feature type="compositionally biased region" description="Polar residues" evidence="1">
    <location>
        <begin position="111"/>
        <end position="121"/>
    </location>
</feature>